<evidence type="ECO:0000313" key="2">
    <source>
        <dbReference type="Proteomes" id="UP000288805"/>
    </source>
</evidence>
<protein>
    <submittedName>
        <fullName evidence="1">Uncharacterized protein</fullName>
    </submittedName>
</protein>
<dbReference type="PANTHER" id="PTHR38226:SF3">
    <property type="entry name" value="(WILD MALAYSIAN BANANA) HYPOTHETICAL PROTEIN"/>
    <property type="match status" value="1"/>
</dbReference>
<name>A0A438DHG9_VITVI</name>
<proteinExistence type="predicted"/>
<reference evidence="1 2" key="1">
    <citation type="journal article" date="2018" name="PLoS Genet.">
        <title>Population sequencing reveals clonal diversity and ancestral inbreeding in the grapevine cultivar Chardonnay.</title>
        <authorList>
            <person name="Roach M.J."/>
            <person name="Johnson D.L."/>
            <person name="Bohlmann J."/>
            <person name="van Vuuren H.J."/>
            <person name="Jones S.J."/>
            <person name="Pretorius I.S."/>
            <person name="Schmidt S.A."/>
            <person name="Borneman A.R."/>
        </authorList>
    </citation>
    <scope>NUCLEOTIDE SEQUENCE [LARGE SCALE GENOMIC DNA]</scope>
    <source>
        <strain evidence="2">cv. Chardonnay</strain>
        <tissue evidence="1">Leaf</tissue>
    </source>
</reference>
<dbReference type="EMBL" id="QGNW01001620">
    <property type="protein sequence ID" value="RVW34910.1"/>
    <property type="molecule type" value="Genomic_DNA"/>
</dbReference>
<comment type="caution">
    <text evidence="1">The sequence shown here is derived from an EMBL/GenBank/DDBJ whole genome shotgun (WGS) entry which is preliminary data.</text>
</comment>
<organism evidence="1 2">
    <name type="scientific">Vitis vinifera</name>
    <name type="common">Grape</name>
    <dbReference type="NCBI Taxonomy" id="29760"/>
    <lineage>
        <taxon>Eukaryota</taxon>
        <taxon>Viridiplantae</taxon>
        <taxon>Streptophyta</taxon>
        <taxon>Embryophyta</taxon>
        <taxon>Tracheophyta</taxon>
        <taxon>Spermatophyta</taxon>
        <taxon>Magnoliopsida</taxon>
        <taxon>eudicotyledons</taxon>
        <taxon>Gunneridae</taxon>
        <taxon>Pentapetalae</taxon>
        <taxon>rosids</taxon>
        <taxon>Vitales</taxon>
        <taxon>Vitaceae</taxon>
        <taxon>Viteae</taxon>
        <taxon>Vitis</taxon>
    </lineage>
</organism>
<dbReference type="Proteomes" id="UP000288805">
    <property type="component" value="Unassembled WGS sequence"/>
</dbReference>
<sequence length="82" mass="9311">MPCFVPFSNRNLDISILVFIPMVVVVDDLINALKLFSSSTESMGCVHSSIFRSIHGNMIIWYGAWMKRSNENKEFLHAAFVS</sequence>
<evidence type="ECO:0000313" key="1">
    <source>
        <dbReference type="EMBL" id="RVW34910.1"/>
    </source>
</evidence>
<dbReference type="PANTHER" id="PTHR38226">
    <property type="entry name" value="(WILD MALAYSIAN BANANA) HYPOTHETICAL PROTEIN"/>
    <property type="match status" value="1"/>
</dbReference>
<accession>A0A438DHG9</accession>
<dbReference type="AlphaFoldDB" id="A0A438DHG9"/>
<gene>
    <name evidence="1" type="ORF">CK203_111048</name>
</gene>